<evidence type="ECO:0000259" key="3">
    <source>
        <dbReference type="Pfam" id="PF13359"/>
    </source>
</evidence>
<evidence type="ECO:0000256" key="2">
    <source>
        <dbReference type="ARBA" id="ARBA00022723"/>
    </source>
</evidence>
<feature type="domain" description="DDE Tnp4" evidence="3">
    <location>
        <begin position="143"/>
        <end position="257"/>
    </location>
</feature>
<organism evidence="4 5">
    <name type="scientific">Phytophthora nicotianae P1976</name>
    <dbReference type="NCBI Taxonomy" id="1317066"/>
    <lineage>
        <taxon>Eukaryota</taxon>
        <taxon>Sar</taxon>
        <taxon>Stramenopiles</taxon>
        <taxon>Oomycota</taxon>
        <taxon>Peronosporomycetes</taxon>
        <taxon>Peronosporales</taxon>
        <taxon>Peronosporaceae</taxon>
        <taxon>Phytophthora</taxon>
    </lineage>
</organism>
<dbReference type="InterPro" id="IPR027806">
    <property type="entry name" value="HARBI1_dom"/>
</dbReference>
<evidence type="ECO:0000313" key="4">
    <source>
        <dbReference type="EMBL" id="ETO60051.1"/>
    </source>
</evidence>
<comment type="caution">
    <text evidence="4">The sequence shown here is derived from an EMBL/GenBank/DDBJ whole genome shotgun (WGS) entry which is preliminary data.</text>
</comment>
<gene>
    <name evidence="4" type="ORF">F444_21706</name>
</gene>
<accession>A0A080Z090</accession>
<reference evidence="4 5" key="1">
    <citation type="submission" date="2013-11" db="EMBL/GenBank/DDBJ databases">
        <title>The Genome Sequence of Phytophthora parasitica P1976.</title>
        <authorList>
            <consortium name="The Broad Institute Genomics Platform"/>
            <person name="Russ C."/>
            <person name="Tyler B."/>
            <person name="Panabieres F."/>
            <person name="Shan W."/>
            <person name="Tripathy S."/>
            <person name="Grunwald N."/>
            <person name="Machado M."/>
            <person name="Johnson C.S."/>
            <person name="Walker B."/>
            <person name="Young S."/>
            <person name="Zeng Q."/>
            <person name="Gargeya S."/>
            <person name="Fitzgerald M."/>
            <person name="Haas B."/>
            <person name="Abouelleil A."/>
            <person name="Allen A.W."/>
            <person name="Alvarado L."/>
            <person name="Arachchi H.M."/>
            <person name="Berlin A.M."/>
            <person name="Chapman S.B."/>
            <person name="Gainer-Dewar J."/>
            <person name="Goldberg J."/>
            <person name="Griggs A."/>
            <person name="Gujja S."/>
            <person name="Hansen M."/>
            <person name="Howarth C."/>
            <person name="Imamovic A."/>
            <person name="Ireland A."/>
            <person name="Larimer J."/>
            <person name="McCowan C."/>
            <person name="Murphy C."/>
            <person name="Pearson M."/>
            <person name="Poon T.W."/>
            <person name="Priest M."/>
            <person name="Roberts A."/>
            <person name="Saif S."/>
            <person name="Shea T."/>
            <person name="Sisk P."/>
            <person name="Sykes S."/>
            <person name="Wortman J."/>
            <person name="Nusbaum C."/>
            <person name="Birren B."/>
        </authorList>
    </citation>
    <scope>NUCLEOTIDE SEQUENCE [LARGE SCALE GENOMIC DNA]</scope>
    <source>
        <strain evidence="4 5">P1976</strain>
    </source>
</reference>
<protein>
    <recommendedName>
        <fullName evidence="3">DDE Tnp4 domain-containing protein</fullName>
    </recommendedName>
</protein>
<dbReference type="EMBL" id="ANJA01004010">
    <property type="protein sequence ID" value="ETO60051.1"/>
    <property type="molecule type" value="Genomic_DNA"/>
</dbReference>
<sequence length="295" mass="34548">MPKVSRRQRALRSLRRGIRAALISENIRRLFDDEDVSAPDVEDDLVMDYIEAYWTIDRSRYLNKRDPLPRAPDMFEFWLYRLDESRFKEDFRVTRLQFMQVVELIESHPVFYNESNVFQTPVWRQLMVALYQFGCDGNGAAIRWAGCSHDARLMTNCELQVYKDEMFEGDQYLLVDSGFAPDDTVVPVFKKPRNGYLTEAQSTFNKELSKIRVWNEHCIGVLKGRFFSQKGLRLRLRNEHDGERIIAWIRVCVVLHNLLLYVPRLGDSECDDPNASIPMAQELPDLIDEVTLTTL</sequence>
<evidence type="ECO:0000313" key="5">
    <source>
        <dbReference type="Proteomes" id="UP000028582"/>
    </source>
</evidence>
<dbReference type="Proteomes" id="UP000028582">
    <property type="component" value="Unassembled WGS sequence"/>
</dbReference>
<dbReference type="AlphaFoldDB" id="A0A080Z090"/>
<proteinExistence type="predicted"/>
<keyword evidence="2" id="KW-0479">Metal-binding</keyword>
<evidence type="ECO:0000256" key="1">
    <source>
        <dbReference type="ARBA" id="ARBA00001968"/>
    </source>
</evidence>
<dbReference type="GO" id="GO:0046872">
    <property type="term" value="F:metal ion binding"/>
    <property type="evidence" value="ECO:0007669"/>
    <property type="project" value="UniProtKB-KW"/>
</dbReference>
<comment type="cofactor">
    <cofactor evidence="1">
        <name>a divalent metal cation</name>
        <dbReference type="ChEBI" id="CHEBI:60240"/>
    </cofactor>
</comment>
<name>A0A080Z090_PHYNI</name>
<dbReference type="Pfam" id="PF13359">
    <property type="entry name" value="DDE_Tnp_4"/>
    <property type="match status" value="1"/>
</dbReference>